<sequence length="179" mass="20274">MNHGNINVGPIETEQPKETRSKNRGYEEIDQLDFTTSNGITAAENIGNVDEEQGKAYDLEKSWEFAIPECLKRIHKHREDLATTVDTTDLGSYSRVAETWWRIIDACDPKLTEIITKQEFISLKETLLSVLPSDWKVLEPPLDENGLKKVGKITAYHGVSTEITTSNNVIKDEDAYHPE</sequence>
<organism evidence="2 3">
    <name type="scientific">Gigaspora margarita</name>
    <dbReference type="NCBI Taxonomy" id="4874"/>
    <lineage>
        <taxon>Eukaryota</taxon>
        <taxon>Fungi</taxon>
        <taxon>Fungi incertae sedis</taxon>
        <taxon>Mucoromycota</taxon>
        <taxon>Glomeromycotina</taxon>
        <taxon>Glomeromycetes</taxon>
        <taxon>Diversisporales</taxon>
        <taxon>Gigasporaceae</taxon>
        <taxon>Gigaspora</taxon>
    </lineage>
</organism>
<comment type="caution">
    <text evidence="2">The sequence shown here is derived from an EMBL/GenBank/DDBJ whole genome shotgun (WGS) entry which is preliminary data.</text>
</comment>
<evidence type="ECO:0000313" key="3">
    <source>
        <dbReference type="Proteomes" id="UP000789901"/>
    </source>
</evidence>
<gene>
    <name evidence="2" type="ORF">GMARGA_LOCUS36510</name>
</gene>
<evidence type="ECO:0000256" key="1">
    <source>
        <dbReference type="SAM" id="MobiDB-lite"/>
    </source>
</evidence>
<protein>
    <submittedName>
        <fullName evidence="2">25789_t:CDS:1</fullName>
    </submittedName>
</protein>
<accession>A0ABN7WZS8</accession>
<feature type="non-terminal residue" evidence="2">
    <location>
        <position position="179"/>
    </location>
</feature>
<feature type="region of interest" description="Disordered" evidence="1">
    <location>
        <begin position="1"/>
        <end position="25"/>
    </location>
</feature>
<evidence type="ECO:0000313" key="2">
    <source>
        <dbReference type="EMBL" id="CAG8843378.1"/>
    </source>
</evidence>
<keyword evidence="3" id="KW-1185">Reference proteome</keyword>
<dbReference type="EMBL" id="CAJVQB010072226">
    <property type="protein sequence ID" value="CAG8843378.1"/>
    <property type="molecule type" value="Genomic_DNA"/>
</dbReference>
<proteinExistence type="predicted"/>
<feature type="compositionally biased region" description="Basic and acidic residues" evidence="1">
    <location>
        <begin position="14"/>
        <end position="25"/>
    </location>
</feature>
<reference evidence="2 3" key="1">
    <citation type="submission" date="2021-06" db="EMBL/GenBank/DDBJ databases">
        <authorList>
            <person name="Kallberg Y."/>
            <person name="Tangrot J."/>
            <person name="Rosling A."/>
        </authorList>
    </citation>
    <scope>NUCLEOTIDE SEQUENCE [LARGE SCALE GENOMIC DNA]</scope>
    <source>
        <strain evidence="2 3">120-4 pot B 10/14</strain>
    </source>
</reference>
<dbReference type="Proteomes" id="UP000789901">
    <property type="component" value="Unassembled WGS sequence"/>
</dbReference>
<name>A0ABN7WZS8_GIGMA</name>